<evidence type="ECO:0000256" key="1">
    <source>
        <dbReference type="PIRNR" id="PIRNR006386"/>
    </source>
</evidence>
<dbReference type="Gene3D" id="3.40.30.10">
    <property type="entry name" value="Glutaredoxin"/>
    <property type="match status" value="1"/>
</dbReference>
<dbReference type="Proteomes" id="UP000626220">
    <property type="component" value="Unassembled WGS sequence"/>
</dbReference>
<dbReference type="InterPro" id="IPR014440">
    <property type="entry name" value="HCCAis_GSTk"/>
</dbReference>
<keyword evidence="5" id="KW-1185">Reference proteome</keyword>
<name>A0A8J3M9D9_9RHOB</name>
<protein>
    <recommendedName>
        <fullName evidence="1">2-hydroxychromene-2-carboxylate isomerase</fullName>
        <ecNumber evidence="1">5.99.1.4</ecNumber>
    </recommendedName>
</protein>
<dbReference type="InterPro" id="IPR036249">
    <property type="entry name" value="Thioredoxin-like_sf"/>
</dbReference>
<dbReference type="GO" id="GO:1901170">
    <property type="term" value="P:naphthalene catabolic process"/>
    <property type="evidence" value="ECO:0007669"/>
    <property type="project" value="InterPro"/>
</dbReference>
<dbReference type="Pfam" id="PF01323">
    <property type="entry name" value="DSBA"/>
    <property type="match status" value="1"/>
</dbReference>
<feature type="domain" description="DSBA-like thioredoxin" evidence="3">
    <location>
        <begin position="6"/>
        <end position="191"/>
    </location>
</feature>
<dbReference type="InterPro" id="IPR001853">
    <property type="entry name" value="DSBA-like_thioredoxin_dom"/>
</dbReference>
<evidence type="ECO:0000259" key="3">
    <source>
        <dbReference type="Pfam" id="PF01323"/>
    </source>
</evidence>
<dbReference type="GO" id="GO:0006749">
    <property type="term" value="P:glutathione metabolic process"/>
    <property type="evidence" value="ECO:0007669"/>
    <property type="project" value="TreeGrafter"/>
</dbReference>
<keyword evidence="1 4" id="KW-0413">Isomerase</keyword>
<comment type="catalytic activity">
    <reaction evidence="1">
        <text>2-hydroxychromene-2-carboxylate = (3E)-4-(2-hydroxyphenyl)-2-oxobut-3-enoate</text>
        <dbReference type="Rhea" id="RHEA:27401"/>
        <dbReference type="ChEBI" id="CHEBI:59350"/>
        <dbReference type="ChEBI" id="CHEBI:59353"/>
        <dbReference type="EC" id="5.99.1.4"/>
    </reaction>
</comment>
<dbReference type="CDD" id="cd03022">
    <property type="entry name" value="DsbA_HCCA_Iso"/>
    <property type="match status" value="1"/>
</dbReference>
<accession>A0A8J3M9D9</accession>
<feature type="active site" description="Nucleophile" evidence="2">
    <location>
        <position position="14"/>
    </location>
</feature>
<evidence type="ECO:0000313" key="5">
    <source>
        <dbReference type="Proteomes" id="UP000626220"/>
    </source>
</evidence>
<comment type="caution">
    <text evidence="4">The sequence shown here is derived from an EMBL/GenBank/DDBJ whole genome shotgun (WGS) entry which is preliminary data.</text>
</comment>
<evidence type="ECO:0000256" key="2">
    <source>
        <dbReference type="PIRSR" id="PIRSR006386-1"/>
    </source>
</evidence>
<dbReference type="RefSeq" id="WP_189681172.1">
    <property type="nucleotide sequence ID" value="NZ_BNCJ01000010.1"/>
</dbReference>
<dbReference type="EC" id="5.99.1.4" evidence="1"/>
<dbReference type="AlphaFoldDB" id="A0A8J3M9D9"/>
<dbReference type="SUPFAM" id="SSF52833">
    <property type="entry name" value="Thioredoxin-like"/>
    <property type="match status" value="1"/>
</dbReference>
<dbReference type="InterPro" id="IPR051924">
    <property type="entry name" value="GST_Kappa/NadH"/>
</dbReference>
<gene>
    <name evidence="4" type="ORF">GCM10017056_32630</name>
</gene>
<comment type="similarity">
    <text evidence="1">Belongs to the GST superfamily. NadH family.</text>
</comment>
<dbReference type="GO" id="GO:0018845">
    <property type="term" value="F:2-hydroxychromene-2-carboxylate isomerase activity"/>
    <property type="evidence" value="ECO:0007669"/>
    <property type="project" value="UniProtKB-UniRule"/>
</dbReference>
<dbReference type="PIRSF" id="PIRSF006386">
    <property type="entry name" value="HCCAis_GSTk"/>
    <property type="match status" value="1"/>
</dbReference>
<proteinExistence type="inferred from homology"/>
<dbReference type="EMBL" id="BNCJ01000010">
    <property type="protein sequence ID" value="GHF58709.1"/>
    <property type="molecule type" value="Genomic_DNA"/>
</dbReference>
<dbReference type="PANTHER" id="PTHR42943">
    <property type="entry name" value="GLUTATHIONE S-TRANSFERASE KAPPA"/>
    <property type="match status" value="1"/>
</dbReference>
<dbReference type="GO" id="GO:0004602">
    <property type="term" value="F:glutathione peroxidase activity"/>
    <property type="evidence" value="ECO:0007669"/>
    <property type="project" value="TreeGrafter"/>
</dbReference>
<dbReference type="PANTHER" id="PTHR42943:SF2">
    <property type="entry name" value="GLUTATHIONE S-TRANSFERASE KAPPA 1"/>
    <property type="match status" value="1"/>
</dbReference>
<dbReference type="InterPro" id="IPR044087">
    <property type="entry name" value="NahD-like"/>
</dbReference>
<reference evidence="4" key="1">
    <citation type="journal article" date="2014" name="Int. J. Syst. Evol. Microbiol.">
        <title>Complete genome sequence of Corynebacterium casei LMG S-19264T (=DSM 44701T), isolated from a smear-ripened cheese.</title>
        <authorList>
            <consortium name="US DOE Joint Genome Institute (JGI-PGF)"/>
            <person name="Walter F."/>
            <person name="Albersmeier A."/>
            <person name="Kalinowski J."/>
            <person name="Ruckert C."/>
        </authorList>
    </citation>
    <scope>NUCLEOTIDE SEQUENCE</scope>
    <source>
        <strain evidence="4">KCTC 42650</strain>
    </source>
</reference>
<reference evidence="4" key="2">
    <citation type="submission" date="2020-09" db="EMBL/GenBank/DDBJ databases">
        <authorList>
            <person name="Sun Q."/>
            <person name="Kim S."/>
        </authorList>
    </citation>
    <scope>NUCLEOTIDE SEQUENCE</scope>
    <source>
        <strain evidence="4">KCTC 42650</strain>
    </source>
</reference>
<evidence type="ECO:0000313" key="4">
    <source>
        <dbReference type="EMBL" id="GHF58709.1"/>
    </source>
</evidence>
<sequence length="197" mass="21837">MARPKLQFWFEFASTYSYLSVMRIDTLAADAGVEVEWHPFWLGPIFKAQGWDSSPFNLYPVKGAYMWRDMERLCAARGLPFKRPDPFPQNSVLAARTALLALKHPEGPAFCRAVYAGEFGEGRSIDDPTFLGQLLSSCGLPSALVEEANSDAGKQGLRDSVAEAMRLGIFGAPSFIFEGELFWGDDRLEMTLTRAAA</sequence>
<dbReference type="GO" id="GO:0004364">
    <property type="term" value="F:glutathione transferase activity"/>
    <property type="evidence" value="ECO:0007669"/>
    <property type="project" value="TreeGrafter"/>
</dbReference>
<organism evidence="4 5">
    <name type="scientific">Seohaeicola zhoushanensis</name>
    <dbReference type="NCBI Taxonomy" id="1569283"/>
    <lineage>
        <taxon>Bacteria</taxon>
        <taxon>Pseudomonadati</taxon>
        <taxon>Pseudomonadota</taxon>
        <taxon>Alphaproteobacteria</taxon>
        <taxon>Rhodobacterales</taxon>
        <taxon>Roseobacteraceae</taxon>
        <taxon>Seohaeicola</taxon>
    </lineage>
</organism>